<evidence type="ECO:0000313" key="3">
    <source>
        <dbReference type="Proteomes" id="UP000799092"/>
    </source>
</evidence>
<dbReference type="OrthoDB" id="2969417at2"/>
<dbReference type="Pfam" id="PF09580">
    <property type="entry name" value="Spore_YhcN_YlaJ"/>
    <property type="match status" value="1"/>
</dbReference>
<accession>A0A6A8DBJ6</accession>
<dbReference type="InterPro" id="IPR019076">
    <property type="entry name" value="Spore_lipoprot_YhcN/YlaJ-like"/>
</dbReference>
<name>A0A6A8DBJ6_9BACI</name>
<protein>
    <recommendedName>
        <fullName evidence="4">Sporulation protein</fullName>
    </recommendedName>
</protein>
<dbReference type="Proteomes" id="UP000799092">
    <property type="component" value="Unassembled WGS sequence"/>
</dbReference>
<evidence type="ECO:0000256" key="1">
    <source>
        <dbReference type="SAM" id="SignalP"/>
    </source>
</evidence>
<dbReference type="EMBL" id="WJNG01000007">
    <property type="protein sequence ID" value="MRH42998.1"/>
    <property type="molecule type" value="Genomic_DNA"/>
</dbReference>
<feature type="signal peptide" evidence="1">
    <location>
        <begin position="1"/>
        <end position="22"/>
    </location>
</feature>
<organism evidence="2 3">
    <name type="scientific">Aquibacillus halophilus</name>
    <dbReference type="NCBI Taxonomy" id="930132"/>
    <lineage>
        <taxon>Bacteria</taxon>
        <taxon>Bacillati</taxon>
        <taxon>Bacillota</taxon>
        <taxon>Bacilli</taxon>
        <taxon>Bacillales</taxon>
        <taxon>Bacillaceae</taxon>
        <taxon>Aquibacillus</taxon>
    </lineage>
</organism>
<reference evidence="2" key="1">
    <citation type="submission" date="2019-11" db="EMBL/GenBank/DDBJ databases">
        <authorList>
            <person name="Li J."/>
        </authorList>
    </citation>
    <scope>NUCLEOTIDE SEQUENCE</scope>
    <source>
        <strain evidence="2">B6B</strain>
    </source>
</reference>
<dbReference type="AlphaFoldDB" id="A0A6A8DBJ6"/>
<feature type="chain" id="PRO_5039099788" description="Sporulation protein" evidence="1">
    <location>
        <begin position="23"/>
        <end position="197"/>
    </location>
</feature>
<sequence length="197" mass="23016">MKNIFKYPFPLMLLFGLLVGCAENDEASESGQNVNNNHHPMTYITESEHEEQITNNLTNNRNNNKEDVEERYLDGFQSDLEQTDGQNGSYTQSFFNQDSETISKVVNELEEVRMSQTIVTDKQIIISAMLMQEHYDEDTEHIVNKISNRASQTIPNKEVIVYTDAIYWNKMRDLNSKIKFDDNPDQTQYHLDNFFNK</sequence>
<keyword evidence="3" id="KW-1185">Reference proteome</keyword>
<evidence type="ECO:0008006" key="4">
    <source>
        <dbReference type="Google" id="ProtNLM"/>
    </source>
</evidence>
<comment type="caution">
    <text evidence="2">The sequence shown here is derived from an EMBL/GenBank/DDBJ whole genome shotgun (WGS) entry which is preliminary data.</text>
</comment>
<evidence type="ECO:0000313" key="2">
    <source>
        <dbReference type="EMBL" id="MRH42998.1"/>
    </source>
</evidence>
<dbReference type="RefSeq" id="WP_153736638.1">
    <property type="nucleotide sequence ID" value="NZ_WJNG01000007.1"/>
</dbReference>
<gene>
    <name evidence="2" type="ORF">GH741_09900</name>
</gene>
<keyword evidence="1" id="KW-0732">Signal</keyword>
<proteinExistence type="predicted"/>
<dbReference type="PROSITE" id="PS51257">
    <property type="entry name" value="PROKAR_LIPOPROTEIN"/>
    <property type="match status" value="1"/>
</dbReference>